<reference evidence="4 5" key="1">
    <citation type="journal article" date="2009" name="Stand. Genomic Sci.">
        <title>Complete genome sequence of Thermanaerovibrio acidaminovorans type strain (Su883).</title>
        <authorList>
            <person name="Chovatia M."/>
            <person name="Sikorski J."/>
            <person name="Schroder M."/>
            <person name="Lapidus A."/>
            <person name="Nolan M."/>
            <person name="Tice H."/>
            <person name="Glavina Del Rio T."/>
            <person name="Copeland A."/>
            <person name="Cheng J.F."/>
            <person name="Lucas S."/>
            <person name="Chen F."/>
            <person name="Bruce D."/>
            <person name="Goodwin L."/>
            <person name="Pitluck S."/>
            <person name="Ivanova N."/>
            <person name="Mavromatis K."/>
            <person name="Ovchinnikova G."/>
            <person name="Pati A."/>
            <person name="Chen A."/>
            <person name="Palaniappan K."/>
            <person name="Land M."/>
            <person name="Hauser L."/>
            <person name="Chang Y.J."/>
            <person name="Jeffries C.D."/>
            <person name="Chain P."/>
            <person name="Saunders E."/>
            <person name="Detter J.C."/>
            <person name="Brettin T."/>
            <person name="Rohde M."/>
            <person name="Goker M."/>
            <person name="Spring S."/>
            <person name="Bristow J."/>
            <person name="Markowitz V."/>
            <person name="Hugenholtz P."/>
            <person name="Kyrpides N.C."/>
            <person name="Klenk H.P."/>
            <person name="Eisen J.A."/>
        </authorList>
    </citation>
    <scope>NUCLEOTIDE SEQUENCE [LARGE SCALE GENOMIC DNA]</scope>
    <source>
        <strain evidence="5">ATCC 49978 / DSM 6589 / Su883</strain>
    </source>
</reference>
<dbReference type="SMART" id="SM00028">
    <property type="entry name" value="TPR"/>
    <property type="match status" value="1"/>
</dbReference>
<dbReference type="HOGENOM" id="CLU_1864190_0_0_0"/>
<evidence type="ECO:0000256" key="2">
    <source>
        <dbReference type="ARBA" id="ARBA00022803"/>
    </source>
</evidence>
<keyword evidence="2 3" id="KW-0802">TPR repeat</keyword>
<dbReference type="EnsemblBacteria" id="ACZ18695">
    <property type="protein sequence ID" value="ACZ18695"/>
    <property type="gene ID" value="Taci_0459"/>
</dbReference>
<dbReference type="InterPro" id="IPR011990">
    <property type="entry name" value="TPR-like_helical_dom_sf"/>
</dbReference>
<dbReference type="EMBL" id="CP001818">
    <property type="protein sequence ID" value="ACZ18695.1"/>
    <property type="molecule type" value="Genomic_DNA"/>
</dbReference>
<dbReference type="PROSITE" id="PS50293">
    <property type="entry name" value="TPR_REGION"/>
    <property type="match status" value="1"/>
</dbReference>
<dbReference type="PROSITE" id="PS50005">
    <property type="entry name" value="TPR"/>
    <property type="match status" value="1"/>
</dbReference>
<evidence type="ECO:0000256" key="3">
    <source>
        <dbReference type="PROSITE-ProRule" id="PRU00339"/>
    </source>
</evidence>
<dbReference type="STRING" id="525903.Taci_0459"/>
<dbReference type="OrthoDB" id="6451at2"/>
<keyword evidence="1" id="KW-0677">Repeat</keyword>
<keyword evidence="5" id="KW-1185">Reference proteome</keyword>
<dbReference type="Proteomes" id="UP000002030">
    <property type="component" value="Chromosome"/>
</dbReference>
<evidence type="ECO:0000313" key="5">
    <source>
        <dbReference type="Proteomes" id="UP000002030"/>
    </source>
</evidence>
<dbReference type="InterPro" id="IPR019734">
    <property type="entry name" value="TPR_rpt"/>
</dbReference>
<gene>
    <name evidence="4" type="ordered locus">Taci_0459</name>
</gene>
<dbReference type="Gene3D" id="1.25.40.10">
    <property type="entry name" value="Tetratricopeptide repeat domain"/>
    <property type="match status" value="1"/>
</dbReference>
<evidence type="ECO:0000256" key="1">
    <source>
        <dbReference type="ARBA" id="ARBA00022737"/>
    </source>
</evidence>
<dbReference type="InterPro" id="IPR013105">
    <property type="entry name" value="TPR_2"/>
</dbReference>
<organism evidence="4 5">
    <name type="scientific">Thermanaerovibrio acidaminovorans (strain ATCC 49978 / DSM 6589 / Su883)</name>
    <name type="common">Selenomonas acidaminovorans</name>
    <dbReference type="NCBI Taxonomy" id="525903"/>
    <lineage>
        <taxon>Bacteria</taxon>
        <taxon>Thermotogati</taxon>
        <taxon>Synergistota</taxon>
        <taxon>Synergistia</taxon>
        <taxon>Synergistales</taxon>
        <taxon>Synergistaceae</taxon>
        <taxon>Thermanaerovibrio</taxon>
    </lineage>
</organism>
<dbReference type="KEGG" id="tai:Taci_0459"/>
<feature type="repeat" description="TPR" evidence="3">
    <location>
        <begin position="81"/>
        <end position="114"/>
    </location>
</feature>
<proteinExistence type="predicted"/>
<dbReference type="AlphaFoldDB" id="D1B8U2"/>
<dbReference type="RefSeq" id="WP_012869211.1">
    <property type="nucleotide sequence ID" value="NC_013522.1"/>
</dbReference>
<name>D1B8U2_THEAS</name>
<dbReference type="Pfam" id="PF07719">
    <property type="entry name" value="TPR_2"/>
    <property type="match status" value="1"/>
</dbReference>
<evidence type="ECO:0000313" key="4">
    <source>
        <dbReference type="EMBL" id="ACZ18695.1"/>
    </source>
</evidence>
<sequence>MNFAKMLCLGLAAVTFGVAPWQPQAEAKVKVRAVKSPVATRARDPLMAEAWRGGQQLVMEGKLNSAVRYLRRYVTVMPRSADGWFWLGRAYLAMGDHQRARNAFNRALAVDPYYPSLQPDRLDQSGMPLWPEITSPM</sequence>
<dbReference type="eggNOG" id="COG0457">
    <property type="taxonomic scope" value="Bacteria"/>
</dbReference>
<dbReference type="SUPFAM" id="SSF48452">
    <property type="entry name" value="TPR-like"/>
    <property type="match status" value="1"/>
</dbReference>
<accession>D1B8U2</accession>
<protein>
    <submittedName>
        <fullName evidence="4">Tetratricopeptide TPR_2 repeat protein</fullName>
    </submittedName>
</protein>